<dbReference type="Proteomes" id="UP000015104">
    <property type="component" value="Unassembled WGS sequence"/>
</dbReference>
<name>T1KQL2_TETUR</name>
<reference evidence="2" key="1">
    <citation type="submission" date="2011-08" db="EMBL/GenBank/DDBJ databases">
        <authorList>
            <person name="Rombauts S."/>
        </authorList>
    </citation>
    <scope>NUCLEOTIDE SEQUENCE</scope>
    <source>
        <strain evidence="2">London</strain>
    </source>
</reference>
<proteinExistence type="predicted"/>
<reference evidence="1" key="2">
    <citation type="submission" date="2015-06" db="UniProtKB">
        <authorList>
            <consortium name="EnsemblMetazoa"/>
        </authorList>
    </citation>
    <scope>IDENTIFICATION</scope>
</reference>
<evidence type="ECO:0000313" key="1">
    <source>
        <dbReference type="EnsemblMetazoa" id="tetur18g00340.1"/>
    </source>
</evidence>
<sequence length="599" mass="68648">MFLVDIAGKQLKMKRDHEHDLAEHSRDEIHHKFDAYEPTSKGECETMYQVINALLESVSGLPGKISTYSIECMANPHILDASKSGSNSKVIFDNHGTRFISYTRKTLRFVRVHNDIIDPINSNRAIRIQNLNFSFYPYLGSVAQVFRHEIPVYNLVAGLMQEIVSRLAHLDSDHIMRIFSDYCIVPEDNLYTNTLESVRRRLFLDAISNVGTQNVAIWLEEILNWNSNTLSQIEVLFVEEDQRLLPVRRLRFPFCFCHCLCELIAKACSKLEVYRESDNEISIDESRRKLMISKSVRGKVSIAEALAHTIAVSVRNETNHQVITTANLTQACYQPLAQAAREIVATLSKVNLDGVHSRASYNEWYSTDKSTGFFANGQFVVNNITIVPRHGYLSLGWHWRNGFETNLEPVSVPYATDPKTIDELWKGRGVSLPMENEFILKLFVRVYEQTSLIHFARCFRSIRACYAWISDFEEKPITETRSIGLKFTAQILTSSHMSLSVFNQGIKTKTHYGVCINKNSGFYVPLNPNFGWNFEEIFKYSIEPVFAIAITKNTQSLDLVYKHPPIDFTRIPYDGNVKDPVLFSIFATALQKYMSENQQ</sequence>
<organism evidence="1 2">
    <name type="scientific">Tetranychus urticae</name>
    <name type="common">Two-spotted spider mite</name>
    <dbReference type="NCBI Taxonomy" id="32264"/>
    <lineage>
        <taxon>Eukaryota</taxon>
        <taxon>Metazoa</taxon>
        <taxon>Ecdysozoa</taxon>
        <taxon>Arthropoda</taxon>
        <taxon>Chelicerata</taxon>
        <taxon>Arachnida</taxon>
        <taxon>Acari</taxon>
        <taxon>Acariformes</taxon>
        <taxon>Trombidiformes</taxon>
        <taxon>Prostigmata</taxon>
        <taxon>Eleutherengona</taxon>
        <taxon>Raphignathae</taxon>
        <taxon>Tetranychoidea</taxon>
        <taxon>Tetranychidae</taxon>
        <taxon>Tetranychus</taxon>
    </lineage>
</organism>
<dbReference type="EMBL" id="CAEY01000377">
    <property type="status" value="NOT_ANNOTATED_CDS"/>
    <property type="molecule type" value="Genomic_DNA"/>
</dbReference>
<dbReference type="AlphaFoldDB" id="T1KQL2"/>
<accession>T1KQL2</accession>
<keyword evidence="2" id="KW-1185">Reference proteome</keyword>
<protein>
    <submittedName>
        <fullName evidence="1">Uncharacterized protein</fullName>
    </submittedName>
</protein>
<dbReference type="EnsemblMetazoa" id="tetur18g00340.1">
    <property type="protein sequence ID" value="tetur18g00340.1"/>
    <property type="gene ID" value="tetur18g00340"/>
</dbReference>
<evidence type="ECO:0000313" key="2">
    <source>
        <dbReference type="Proteomes" id="UP000015104"/>
    </source>
</evidence>
<dbReference type="HOGENOM" id="CLU_455865_0_0_1"/>